<feature type="compositionally biased region" description="Basic and acidic residues" evidence="1">
    <location>
        <begin position="13"/>
        <end position="22"/>
    </location>
</feature>
<protein>
    <submittedName>
        <fullName evidence="2">Uncharacterized protein</fullName>
    </submittedName>
</protein>
<dbReference type="AlphaFoldDB" id="A0A4Y2HWG5"/>
<reference evidence="2 3" key="1">
    <citation type="journal article" date="2019" name="Sci. Rep.">
        <title>Orb-weaving spider Araneus ventricosus genome elucidates the spidroin gene catalogue.</title>
        <authorList>
            <person name="Kono N."/>
            <person name="Nakamura H."/>
            <person name="Ohtoshi R."/>
            <person name="Moran D.A.P."/>
            <person name="Shinohara A."/>
            <person name="Yoshida Y."/>
            <person name="Fujiwara M."/>
            <person name="Mori M."/>
            <person name="Tomita M."/>
            <person name="Arakawa K."/>
        </authorList>
    </citation>
    <scope>NUCLEOTIDE SEQUENCE [LARGE SCALE GENOMIC DNA]</scope>
</reference>
<evidence type="ECO:0000313" key="3">
    <source>
        <dbReference type="Proteomes" id="UP000499080"/>
    </source>
</evidence>
<evidence type="ECO:0000256" key="1">
    <source>
        <dbReference type="SAM" id="MobiDB-lite"/>
    </source>
</evidence>
<gene>
    <name evidence="2" type="ORF">AVEN_17594_1</name>
</gene>
<organism evidence="2 3">
    <name type="scientific">Araneus ventricosus</name>
    <name type="common">Orbweaver spider</name>
    <name type="synonym">Epeira ventricosa</name>
    <dbReference type="NCBI Taxonomy" id="182803"/>
    <lineage>
        <taxon>Eukaryota</taxon>
        <taxon>Metazoa</taxon>
        <taxon>Ecdysozoa</taxon>
        <taxon>Arthropoda</taxon>
        <taxon>Chelicerata</taxon>
        <taxon>Arachnida</taxon>
        <taxon>Araneae</taxon>
        <taxon>Araneomorphae</taxon>
        <taxon>Entelegynae</taxon>
        <taxon>Araneoidea</taxon>
        <taxon>Araneidae</taxon>
        <taxon>Araneus</taxon>
    </lineage>
</organism>
<sequence>MMQNTPRRATKTPRLEKRKPDNVHGQLHKCVANWFSYVSIASLFLPSVDARKSEELGRLVRENSGRRRCRGSRRGNGRADVKMEKRRTDELGEFISYCELCPWIKLRYNDSDEFSFFLRFKVLSGTLLRLEAWKNTLSSGSRNIEE</sequence>
<accession>A0A4Y2HWG5</accession>
<name>A0A4Y2HWG5_ARAVE</name>
<comment type="caution">
    <text evidence="2">The sequence shown here is derived from an EMBL/GenBank/DDBJ whole genome shotgun (WGS) entry which is preliminary data.</text>
</comment>
<dbReference type="EMBL" id="BGPR01002206">
    <property type="protein sequence ID" value="GBM69633.1"/>
    <property type="molecule type" value="Genomic_DNA"/>
</dbReference>
<evidence type="ECO:0000313" key="2">
    <source>
        <dbReference type="EMBL" id="GBM69633.1"/>
    </source>
</evidence>
<keyword evidence="3" id="KW-1185">Reference proteome</keyword>
<dbReference type="Proteomes" id="UP000499080">
    <property type="component" value="Unassembled WGS sequence"/>
</dbReference>
<proteinExistence type="predicted"/>
<feature type="region of interest" description="Disordered" evidence="1">
    <location>
        <begin position="1"/>
        <end position="22"/>
    </location>
</feature>